<protein>
    <submittedName>
        <fullName evidence="2">Membrane-fusion protein</fullName>
    </submittedName>
</protein>
<evidence type="ECO:0000313" key="3">
    <source>
        <dbReference type="Proteomes" id="UP000019143"/>
    </source>
</evidence>
<feature type="transmembrane region" description="Helical" evidence="1">
    <location>
        <begin position="233"/>
        <end position="256"/>
    </location>
</feature>
<feature type="transmembrane region" description="Helical" evidence="1">
    <location>
        <begin position="139"/>
        <end position="157"/>
    </location>
</feature>
<evidence type="ECO:0000313" key="2">
    <source>
        <dbReference type="EMBL" id="GAE52980.1"/>
    </source>
</evidence>
<evidence type="ECO:0000256" key="1">
    <source>
        <dbReference type="SAM" id="Phobius"/>
    </source>
</evidence>
<proteinExistence type="predicted"/>
<accession>W4S8R5</accession>
<feature type="transmembrane region" description="Helical" evidence="1">
    <location>
        <begin position="32"/>
        <end position="51"/>
    </location>
</feature>
<dbReference type="EMBL" id="BAVB01000392">
    <property type="protein sequence ID" value="GAE52980.1"/>
    <property type="molecule type" value="Genomic_DNA"/>
</dbReference>
<feature type="transmembrane region" description="Helical" evidence="1">
    <location>
        <begin position="316"/>
        <end position="337"/>
    </location>
</feature>
<keyword evidence="1" id="KW-0812">Transmembrane</keyword>
<sequence>MASIATSTPVGRRQRLLGWADRHFGFHSPRQIAAAVTAVVLLGALLSLGLGQDANWDLRNYHLYIGDAWAHDRLGVDLAPAQMQSYFSPLLDVLHAWLMLQLPGPVAGLLLGGLHALVFVPVAAVAWRVLAGQARRAQWAPLLAVAGMCSAVFLSGLGGTMGDTASAIPVLAALALVLSAQAQAQQGAHAVHRWAIAGALIGLAVSLKLTNALYALALVPAVLCDGGRLRSRVLGLGVLSGVAALVLVLVAGPWYWQVWQHLGNPLFPQFNGVFKSPLAQPVSIADVRWLPRNLGEQLIWPLLFTFKPLRIGDLGLVQAGWAVLYAVTLVAAGRGLLRRPVRQVGLDRSAVVLLVFFGVATRCGRPFSAFIAIWWCWSCLRRCCSGSCAGTHLPHAPIARRPG</sequence>
<comment type="caution">
    <text evidence="2">The sequence shown here is derived from an EMBL/GenBank/DDBJ whole genome shotgun (WGS) entry which is preliminary data.</text>
</comment>
<organism evidence="2 3">
    <name type="scientific">Xanthomonas arboricola pv. pruni str. MAFF 311562</name>
    <dbReference type="NCBI Taxonomy" id="1414836"/>
    <lineage>
        <taxon>Bacteria</taxon>
        <taxon>Pseudomonadati</taxon>
        <taxon>Pseudomonadota</taxon>
        <taxon>Gammaproteobacteria</taxon>
        <taxon>Lysobacterales</taxon>
        <taxon>Lysobacteraceae</taxon>
        <taxon>Xanthomonas</taxon>
    </lineage>
</organism>
<keyword evidence="1" id="KW-1133">Transmembrane helix</keyword>
<feature type="transmembrane region" description="Helical" evidence="1">
    <location>
        <begin position="194"/>
        <end position="221"/>
    </location>
</feature>
<dbReference type="Proteomes" id="UP000019143">
    <property type="component" value="Unassembled WGS sequence"/>
</dbReference>
<feature type="transmembrane region" description="Helical" evidence="1">
    <location>
        <begin position="106"/>
        <end position="127"/>
    </location>
</feature>
<reference evidence="2 3" key="1">
    <citation type="submission" date="2014-01" db="EMBL/GenBank/DDBJ databases">
        <title>Genome sequence and analysis of Xanthomonas arboricola pv. pruni.</title>
        <authorList>
            <person name="Fujikawa T."/>
            <person name="Nakazono-Nagaoka E."/>
        </authorList>
    </citation>
    <scope>NUCLEOTIDE SEQUENCE [LARGE SCALE GENOMIC DNA]</scope>
    <source>
        <strain evidence="3">MAFF 311562</strain>
    </source>
</reference>
<feature type="transmembrane region" description="Helical" evidence="1">
    <location>
        <begin position="349"/>
        <end position="375"/>
    </location>
</feature>
<dbReference type="AlphaFoldDB" id="W4S8R5"/>
<gene>
    <name evidence="2" type="ORF">XPU_4512</name>
</gene>
<name>W4S8R5_9XANT</name>
<keyword evidence="1" id="KW-0472">Membrane</keyword>